<proteinExistence type="predicted"/>
<keyword evidence="2" id="KW-1185">Reference proteome</keyword>
<dbReference type="RefSeq" id="WP_044221334.1">
    <property type="nucleotide sequence ID" value="NZ_JBKAGJ010000020.1"/>
</dbReference>
<accession>A0A098S7H7</accession>
<name>A0A098S7H7_9BACT</name>
<reference evidence="1 2" key="1">
    <citation type="journal article" date="2014" name="Int. J. Syst. Evol. Microbiol.">
        <title>Phaeodactylibacter xiamenensis gen. nov., sp. nov., a member of the family Saprospiraceae isolated from the marine alga Phaeodactylum tricornutum.</title>
        <authorList>
            <person name="Chen Z.Jr."/>
            <person name="Lei X."/>
            <person name="Lai Q."/>
            <person name="Li Y."/>
            <person name="Zhang B."/>
            <person name="Zhang J."/>
            <person name="Zhang H."/>
            <person name="Yang L."/>
            <person name="Zheng W."/>
            <person name="Tian Y."/>
            <person name="Yu Z."/>
            <person name="Xu H.Jr."/>
            <person name="Zheng T."/>
        </authorList>
    </citation>
    <scope>NUCLEOTIDE SEQUENCE [LARGE SCALE GENOMIC DNA]</scope>
    <source>
        <strain evidence="1 2">KD52</strain>
    </source>
</reference>
<dbReference type="Proteomes" id="UP000029736">
    <property type="component" value="Unassembled WGS sequence"/>
</dbReference>
<evidence type="ECO:0000313" key="2">
    <source>
        <dbReference type="Proteomes" id="UP000029736"/>
    </source>
</evidence>
<protein>
    <submittedName>
        <fullName evidence="1">Uncharacterized protein</fullName>
    </submittedName>
</protein>
<sequence length="454" mass="53109">MELKENNLSQNDQDLVQRYTEEIVNRRFPQGEVAFWEANAMKPLAANKFKTRVLRALERYLLLDALDKEPRLRHILLAGKYDHLGLRKHLDYHLRELEKEQYSHEEQIIGPYLGETLGQHILIKARSEEERSNAQLGYADMRKWGSALEKFSDYMRMSLLLETYNRIKVYGGEEENVEDIREKIQTIVGQTKDENIKYFGQLVRVLDQCPPEEYLEIAKEPNGFDKEVANVYQKQYWATLFNYCVDRLNINKDRRFAGELVKIIKQLEDRNLHLNDGHTIQLARINGAMSAAVISGEIGWFLDFLNRNWDKVALASRKERDAYRHFSLAYSALYRGDISNAHQYIHIFQRSVLYSKTSYSNFAMRIGSDKVLSKIYFENQEFIALERQIRSVRGYVTRSQYPPHVQQGLMSFFDDLLSCSQNSQPFTSERIQGWPLIDQVWGEQVLAKGKGPTL</sequence>
<dbReference type="AlphaFoldDB" id="A0A098S7H7"/>
<gene>
    <name evidence="1" type="ORF">IX84_13740</name>
</gene>
<comment type="caution">
    <text evidence="1">The sequence shown here is derived from an EMBL/GenBank/DDBJ whole genome shotgun (WGS) entry which is preliminary data.</text>
</comment>
<evidence type="ECO:0000313" key="1">
    <source>
        <dbReference type="EMBL" id="KGE87608.1"/>
    </source>
</evidence>
<organism evidence="1 2">
    <name type="scientific">Phaeodactylibacter xiamenensis</name>
    <dbReference type="NCBI Taxonomy" id="1524460"/>
    <lineage>
        <taxon>Bacteria</taxon>
        <taxon>Pseudomonadati</taxon>
        <taxon>Bacteroidota</taxon>
        <taxon>Saprospiria</taxon>
        <taxon>Saprospirales</taxon>
        <taxon>Haliscomenobacteraceae</taxon>
        <taxon>Phaeodactylibacter</taxon>
    </lineage>
</organism>
<dbReference type="EMBL" id="JPOS01000034">
    <property type="protein sequence ID" value="KGE87608.1"/>
    <property type="molecule type" value="Genomic_DNA"/>
</dbReference>